<dbReference type="InterPro" id="IPR001915">
    <property type="entry name" value="Peptidase_M48"/>
</dbReference>
<dbReference type="GO" id="GO:0016020">
    <property type="term" value="C:membrane"/>
    <property type="evidence" value="ECO:0007669"/>
    <property type="project" value="TreeGrafter"/>
</dbReference>
<keyword evidence="3 6" id="KW-0378">Hydrolase</keyword>
<dbReference type="EMBL" id="QFPO01000011">
    <property type="protein sequence ID" value="PZQ12814.1"/>
    <property type="molecule type" value="Genomic_DNA"/>
</dbReference>
<dbReference type="GO" id="GO:0051603">
    <property type="term" value="P:proteolysis involved in protein catabolic process"/>
    <property type="evidence" value="ECO:0007669"/>
    <property type="project" value="TreeGrafter"/>
</dbReference>
<evidence type="ECO:0000256" key="2">
    <source>
        <dbReference type="ARBA" id="ARBA00022723"/>
    </source>
</evidence>
<dbReference type="InterPro" id="IPR055518">
    <property type="entry name" value="DUF7092"/>
</dbReference>
<evidence type="ECO:0000256" key="8">
    <source>
        <dbReference type="SAM" id="Phobius"/>
    </source>
</evidence>
<dbReference type="Proteomes" id="UP000249046">
    <property type="component" value="Unassembled WGS sequence"/>
</dbReference>
<accession>A0A2W5KB23</accession>
<feature type="compositionally biased region" description="Acidic residues" evidence="7">
    <location>
        <begin position="378"/>
        <end position="391"/>
    </location>
</feature>
<feature type="domain" description="DUF7092" evidence="10">
    <location>
        <begin position="8"/>
        <end position="82"/>
    </location>
</feature>
<keyword evidence="8" id="KW-0472">Membrane</keyword>
<evidence type="ECO:0000256" key="6">
    <source>
        <dbReference type="RuleBase" id="RU003983"/>
    </source>
</evidence>
<evidence type="ECO:0000256" key="5">
    <source>
        <dbReference type="ARBA" id="ARBA00023049"/>
    </source>
</evidence>
<keyword evidence="5 6" id="KW-0482">Metalloprotease</keyword>
<evidence type="ECO:0000256" key="7">
    <source>
        <dbReference type="SAM" id="MobiDB-lite"/>
    </source>
</evidence>
<dbReference type="Pfam" id="PF01435">
    <property type="entry name" value="Peptidase_M48"/>
    <property type="match status" value="1"/>
</dbReference>
<dbReference type="Pfam" id="PF23368">
    <property type="entry name" value="DUF7092"/>
    <property type="match status" value="1"/>
</dbReference>
<reference evidence="11 12" key="1">
    <citation type="submission" date="2017-08" db="EMBL/GenBank/DDBJ databases">
        <title>Infants hospitalized years apart are colonized by the same room-sourced microbial strains.</title>
        <authorList>
            <person name="Brooks B."/>
            <person name="Olm M.R."/>
            <person name="Firek B.A."/>
            <person name="Baker R."/>
            <person name="Thomas B.C."/>
            <person name="Morowitz M.J."/>
            <person name="Banfield J.F."/>
        </authorList>
    </citation>
    <scope>NUCLEOTIDE SEQUENCE [LARGE SCALE GENOMIC DNA]</scope>
    <source>
        <strain evidence="11">S2_005_003_R2_42</strain>
    </source>
</reference>
<feature type="compositionally biased region" description="Acidic residues" evidence="7">
    <location>
        <begin position="429"/>
        <end position="438"/>
    </location>
</feature>
<dbReference type="InterPro" id="IPR051156">
    <property type="entry name" value="Mito/Outer_Membr_Metalloprot"/>
</dbReference>
<dbReference type="AlphaFoldDB" id="A0A2W5KB23"/>
<evidence type="ECO:0000256" key="4">
    <source>
        <dbReference type="ARBA" id="ARBA00022833"/>
    </source>
</evidence>
<keyword evidence="8" id="KW-0812">Transmembrane</keyword>
<keyword evidence="2" id="KW-0479">Metal-binding</keyword>
<feature type="region of interest" description="Disordered" evidence="7">
    <location>
        <begin position="378"/>
        <end position="438"/>
    </location>
</feature>
<keyword evidence="1 6" id="KW-0645">Protease</keyword>
<sequence length="438" mass="46204">MTTHATTLQGSYFDGRDGRRHAVDVDAAHGRLRLRGDGVARDEPLDALTITPRLARTLRTIAFPDGARLQVPDAACLAVWFPHRNRLEALVDRLERYYQAVALAIVVCLGALIAGYLWGIPWLADRITTHLPPRVEAALGDQVLALLDRTDLGTSTLEPERQSELGDRLAALTAGLPDGADIRFVFRSAPSIGPNAFALPGGTIVVTDELVELFADDRQLDAVLAHELGHQVGRHALRQALRGSFVAIAAAFFAGDVSSASAVVVAVPTVLLQNRYSRQFEDEADRFAYAHLAGLGRSPSWLGAALGQLEAELPDDASLAWMSSHPATAARIAAAEAAGADFVAQHPELAGEEPDVVLAEEDEEVGGPWCACCDDTDDGEADGSCDGSDEAAAEHEADGACEPDEAAGEADAAIDCEADPDACAGPADVETDAEPAAR</sequence>
<feature type="transmembrane region" description="Helical" evidence="8">
    <location>
        <begin position="97"/>
        <end position="118"/>
    </location>
</feature>
<dbReference type="PANTHER" id="PTHR22726:SF1">
    <property type="entry name" value="METALLOENDOPEPTIDASE OMA1, MITOCHONDRIAL"/>
    <property type="match status" value="1"/>
</dbReference>
<gene>
    <name evidence="11" type="ORF">DI564_12220</name>
</gene>
<evidence type="ECO:0000259" key="9">
    <source>
        <dbReference type="Pfam" id="PF01435"/>
    </source>
</evidence>
<dbReference type="PANTHER" id="PTHR22726">
    <property type="entry name" value="METALLOENDOPEPTIDASE OMA1"/>
    <property type="match status" value="1"/>
</dbReference>
<evidence type="ECO:0000313" key="11">
    <source>
        <dbReference type="EMBL" id="PZQ12814.1"/>
    </source>
</evidence>
<dbReference type="GO" id="GO:0004222">
    <property type="term" value="F:metalloendopeptidase activity"/>
    <property type="evidence" value="ECO:0007669"/>
    <property type="project" value="InterPro"/>
</dbReference>
<dbReference type="Gene3D" id="3.30.2010.10">
    <property type="entry name" value="Metalloproteases ('zincins'), catalytic domain"/>
    <property type="match status" value="1"/>
</dbReference>
<proteinExistence type="inferred from homology"/>
<keyword evidence="4 6" id="KW-0862">Zinc</keyword>
<evidence type="ECO:0000259" key="10">
    <source>
        <dbReference type="Pfam" id="PF23368"/>
    </source>
</evidence>
<evidence type="ECO:0000256" key="3">
    <source>
        <dbReference type="ARBA" id="ARBA00022801"/>
    </source>
</evidence>
<feature type="domain" description="Peptidase M48" evidence="9">
    <location>
        <begin position="191"/>
        <end position="337"/>
    </location>
</feature>
<protein>
    <submittedName>
        <fullName evidence="11">Zn-dependent protease</fullName>
    </submittedName>
</protein>
<keyword evidence="8" id="KW-1133">Transmembrane helix</keyword>
<dbReference type="CDD" id="cd07332">
    <property type="entry name" value="M48C_Oma1_like"/>
    <property type="match status" value="1"/>
</dbReference>
<comment type="similarity">
    <text evidence="6">Belongs to the peptidase M48 family.</text>
</comment>
<evidence type="ECO:0000313" key="12">
    <source>
        <dbReference type="Proteomes" id="UP000249046"/>
    </source>
</evidence>
<feature type="compositionally biased region" description="Acidic residues" evidence="7">
    <location>
        <begin position="399"/>
        <end position="420"/>
    </location>
</feature>
<dbReference type="GO" id="GO:0046872">
    <property type="term" value="F:metal ion binding"/>
    <property type="evidence" value="ECO:0007669"/>
    <property type="project" value="UniProtKB-KW"/>
</dbReference>
<name>A0A2W5KB23_9GAMM</name>
<organism evidence="11 12">
    <name type="scientific">Rhodanobacter denitrificans</name>
    <dbReference type="NCBI Taxonomy" id="666685"/>
    <lineage>
        <taxon>Bacteria</taxon>
        <taxon>Pseudomonadati</taxon>
        <taxon>Pseudomonadota</taxon>
        <taxon>Gammaproteobacteria</taxon>
        <taxon>Lysobacterales</taxon>
        <taxon>Rhodanobacteraceae</taxon>
        <taxon>Rhodanobacter</taxon>
    </lineage>
</organism>
<evidence type="ECO:0000256" key="1">
    <source>
        <dbReference type="ARBA" id="ARBA00022670"/>
    </source>
</evidence>
<comment type="cofactor">
    <cofactor evidence="6">
        <name>Zn(2+)</name>
        <dbReference type="ChEBI" id="CHEBI:29105"/>
    </cofactor>
    <text evidence="6">Binds 1 zinc ion per subunit.</text>
</comment>
<comment type="caution">
    <text evidence="11">The sequence shown here is derived from an EMBL/GenBank/DDBJ whole genome shotgun (WGS) entry which is preliminary data.</text>
</comment>